<keyword evidence="6 9" id="KW-0663">Pyridoxal phosphate</keyword>
<evidence type="ECO:0000256" key="7">
    <source>
        <dbReference type="ARBA" id="ARBA00023315"/>
    </source>
</evidence>
<evidence type="ECO:0000256" key="6">
    <source>
        <dbReference type="ARBA" id="ARBA00022898"/>
    </source>
</evidence>
<dbReference type="InterPro" id="IPR004723">
    <property type="entry name" value="AONS_Archaea/Proteobacteria"/>
</dbReference>
<evidence type="ECO:0000313" key="13">
    <source>
        <dbReference type="EMBL" id="TMQ61494.1"/>
    </source>
</evidence>
<dbReference type="PROSITE" id="PS00599">
    <property type="entry name" value="AA_TRANSFER_CLASS_2"/>
    <property type="match status" value="1"/>
</dbReference>
<evidence type="ECO:0000256" key="3">
    <source>
        <dbReference type="ARBA" id="ARBA00011738"/>
    </source>
</evidence>
<keyword evidence="7 13" id="KW-0012">Acyltransferase</keyword>
<dbReference type="Gene3D" id="3.40.640.10">
    <property type="entry name" value="Type I PLP-dependent aspartate aminotransferase-like (Major domain)"/>
    <property type="match status" value="1"/>
</dbReference>
<evidence type="ECO:0000256" key="1">
    <source>
        <dbReference type="ARBA" id="ARBA00001933"/>
    </source>
</evidence>
<gene>
    <name evidence="13" type="ORF">E6K75_01190</name>
</gene>
<evidence type="ECO:0000256" key="4">
    <source>
        <dbReference type="ARBA" id="ARBA00022679"/>
    </source>
</evidence>
<dbReference type="InterPro" id="IPR004839">
    <property type="entry name" value="Aminotransferase_I/II_large"/>
</dbReference>
<evidence type="ECO:0000256" key="8">
    <source>
        <dbReference type="ARBA" id="ARBA00047715"/>
    </source>
</evidence>
<name>A0A538TD66_UNCEI</name>
<accession>A0A538TD66</accession>
<feature type="modified residue" description="N6-(pyridoxal phosphate)lysine" evidence="9">
    <location>
        <position position="272"/>
    </location>
</feature>
<dbReference type="Gene3D" id="3.90.1150.10">
    <property type="entry name" value="Aspartate Aminotransferase, domain 1"/>
    <property type="match status" value="1"/>
</dbReference>
<evidence type="ECO:0000256" key="5">
    <source>
        <dbReference type="ARBA" id="ARBA00022756"/>
    </source>
</evidence>
<dbReference type="EC" id="2.3.1.47" evidence="10"/>
<feature type="compositionally biased region" description="Gly residues" evidence="11">
    <location>
        <begin position="1"/>
        <end position="16"/>
    </location>
</feature>
<dbReference type="NCBIfam" id="TIGR00858">
    <property type="entry name" value="bioF"/>
    <property type="match status" value="1"/>
</dbReference>
<organism evidence="13 14">
    <name type="scientific">Eiseniibacteriota bacterium</name>
    <dbReference type="NCBI Taxonomy" id="2212470"/>
    <lineage>
        <taxon>Bacteria</taxon>
        <taxon>Candidatus Eiseniibacteriota</taxon>
    </lineage>
</organism>
<dbReference type="UniPathway" id="UPA00078"/>
<dbReference type="InterPro" id="IPR015422">
    <property type="entry name" value="PyrdxlP-dep_Trfase_small"/>
</dbReference>
<keyword evidence="5" id="KW-0093">Biotin biosynthesis</keyword>
<dbReference type="GO" id="GO:0008710">
    <property type="term" value="F:8-amino-7-oxononanoate synthase activity"/>
    <property type="evidence" value="ECO:0007669"/>
    <property type="project" value="UniProtKB-UniRule"/>
</dbReference>
<dbReference type="InterPro" id="IPR050087">
    <property type="entry name" value="AON_synthase_class-II"/>
</dbReference>
<comment type="cofactor">
    <cofactor evidence="1 9 10">
        <name>pyridoxal 5'-phosphate</name>
        <dbReference type="ChEBI" id="CHEBI:597326"/>
    </cofactor>
</comment>
<comment type="function">
    <text evidence="10">Catalyzes the decarboxylative condensation of pimeloyl-[acyl-carrier protein] and L-alanine to produce 8-amino-7-oxononanoate (AON), [acyl-carrier protein], and carbon dioxide.</text>
</comment>
<keyword evidence="4 10" id="KW-0808">Transferase</keyword>
<dbReference type="InterPro" id="IPR001917">
    <property type="entry name" value="Aminotrans_II_pyridoxalP_BS"/>
</dbReference>
<feature type="region of interest" description="Disordered" evidence="11">
    <location>
        <begin position="1"/>
        <end position="35"/>
    </location>
</feature>
<evidence type="ECO:0000256" key="2">
    <source>
        <dbReference type="ARBA" id="ARBA00004746"/>
    </source>
</evidence>
<dbReference type="SUPFAM" id="SSF53383">
    <property type="entry name" value="PLP-dependent transferases"/>
    <property type="match status" value="1"/>
</dbReference>
<sequence length="425" mass="45793">MVRLRGSGGAPAVGQGGEDRAEAGPSVSAGPVTEHPLHYLDEALRELRRDGLYRTLRELEGEQLPRARFDGREVINLSSNNYLGLTTHPKLKEAAIQAVRTLGAGSGSVRTIAGTMKLHMELERRIAAFKKTEASVVFQSGFAANAGTVSSLLGKEDLIISDELNHASIIDGARLSRAQIRVFPHRDVEALERLLEETRDVKRRLVITDGVFSMDGDVAPLPKIAALARAHGAIMMIDDAHSSGVLGKAGRGTVDHFDLHGQVDVQVGTLSKAIGVLGGYVCGSKSLIEYLYHRARPFLFSTSHPPAVAAACLAAFDVLEQEPERIEKLWANTRRFKAGLARLGFNTGSSETPITPILVGEADLAMRFSDRLFERGVFAQGIGYPTVAKGKARLRTIVTATHTDEDLDRALSILGEVGRTLGVVP</sequence>
<comment type="subunit">
    <text evidence="3 10">Homodimer.</text>
</comment>
<dbReference type="Proteomes" id="UP000320913">
    <property type="component" value="Unassembled WGS sequence"/>
</dbReference>
<dbReference type="PANTHER" id="PTHR13693:SF3">
    <property type="entry name" value="LD36009P"/>
    <property type="match status" value="1"/>
</dbReference>
<evidence type="ECO:0000256" key="11">
    <source>
        <dbReference type="SAM" id="MobiDB-lite"/>
    </source>
</evidence>
<dbReference type="NCBIfam" id="TIGR01825">
    <property type="entry name" value="gly_Cac_T_rel"/>
    <property type="match status" value="1"/>
</dbReference>
<dbReference type="NCBIfam" id="NF005394">
    <property type="entry name" value="PRK06939.1"/>
    <property type="match status" value="1"/>
</dbReference>
<dbReference type="InterPro" id="IPR010962">
    <property type="entry name" value="AONS_Archaea/Firmicutes"/>
</dbReference>
<evidence type="ECO:0000259" key="12">
    <source>
        <dbReference type="Pfam" id="PF00155"/>
    </source>
</evidence>
<proteinExistence type="inferred from homology"/>
<dbReference type="InterPro" id="IPR015424">
    <property type="entry name" value="PyrdxlP-dep_Trfase"/>
</dbReference>
<protein>
    <recommendedName>
        <fullName evidence="10">8-amino-7-ketopelargonate synthase</fullName>
        <ecNumber evidence="10">2.3.1.47</ecNumber>
    </recommendedName>
</protein>
<dbReference type="PANTHER" id="PTHR13693">
    <property type="entry name" value="CLASS II AMINOTRANSFERASE/8-AMINO-7-OXONONANOATE SYNTHASE"/>
    <property type="match status" value="1"/>
</dbReference>
<evidence type="ECO:0000313" key="14">
    <source>
        <dbReference type="Proteomes" id="UP000320913"/>
    </source>
</evidence>
<feature type="domain" description="Aminotransferase class I/classII large" evidence="12">
    <location>
        <begin position="73"/>
        <end position="412"/>
    </location>
</feature>
<dbReference type="GO" id="GO:0009102">
    <property type="term" value="P:biotin biosynthetic process"/>
    <property type="evidence" value="ECO:0007669"/>
    <property type="project" value="UniProtKB-UniRule"/>
</dbReference>
<dbReference type="InterPro" id="IPR015421">
    <property type="entry name" value="PyrdxlP-dep_Trfase_major"/>
</dbReference>
<dbReference type="AlphaFoldDB" id="A0A538TD66"/>
<comment type="catalytic activity">
    <reaction evidence="8 10">
        <text>6-carboxyhexanoyl-[ACP] + L-alanine + H(+) = (8S)-8-amino-7-oxononanoate + holo-[ACP] + CO2</text>
        <dbReference type="Rhea" id="RHEA:42288"/>
        <dbReference type="Rhea" id="RHEA-COMP:9685"/>
        <dbReference type="Rhea" id="RHEA-COMP:9955"/>
        <dbReference type="ChEBI" id="CHEBI:15378"/>
        <dbReference type="ChEBI" id="CHEBI:16526"/>
        <dbReference type="ChEBI" id="CHEBI:57972"/>
        <dbReference type="ChEBI" id="CHEBI:64479"/>
        <dbReference type="ChEBI" id="CHEBI:78846"/>
        <dbReference type="ChEBI" id="CHEBI:149468"/>
        <dbReference type="EC" id="2.3.1.47"/>
    </reaction>
</comment>
<dbReference type="CDD" id="cd06454">
    <property type="entry name" value="KBL_like"/>
    <property type="match status" value="1"/>
</dbReference>
<reference evidence="13 14" key="1">
    <citation type="journal article" date="2019" name="Nat. Microbiol.">
        <title>Mediterranean grassland soil C-N compound turnover is dependent on rainfall and depth, and is mediated by genomically divergent microorganisms.</title>
        <authorList>
            <person name="Diamond S."/>
            <person name="Andeer P.F."/>
            <person name="Li Z."/>
            <person name="Crits-Christoph A."/>
            <person name="Burstein D."/>
            <person name="Anantharaman K."/>
            <person name="Lane K.R."/>
            <person name="Thomas B.C."/>
            <person name="Pan C."/>
            <person name="Northen T.R."/>
            <person name="Banfield J.F."/>
        </authorList>
    </citation>
    <scope>NUCLEOTIDE SEQUENCE [LARGE SCALE GENOMIC DNA]</scope>
    <source>
        <strain evidence="13">WS_5</strain>
    </source>
</reference>
<dbReference type="GO" id="GO:0030170">
    <property type="term" value="F:pyridoxal phosphate binding"/>
    <property type="evidence" value="ECO:0007669"/>
    <property type="project" value="InterPro"/>
</dbReference>
<dbReference type="FunFam" id="3.40.640.10:FF:000006">
    <property type="entry name" value="5-aminolevulinate synthase, mitochondrial"/>
    <property type="match status" value="1"/>
</dbReference>
<dbReference type="EMBL" id="VBOV01000029">
    <property type="protein sequence ID" value="TMQ61494.1"/>
    <property type="molecule type" value="Genomic_DNA"/>
</dbReference>
<dbReference type="Pfam" id="PF00155">
    <property type="entry name" value="Aminotran_1_2"/>
    <property type="match status" value="1"/>
</dbReference>
<evidence type="ECO:0000256" key="9">
    <source>
        <dbReference type="PIRSR" id="PIRSR604723-51"/>
    </source>
</evidence>
<comment type="caution">
    <text evidence="13">The sequence shown here is derived from an EMBL/GenBank/DDBJ whole genome shotgun (WGS) entry which is preliminary data.</text>
</comment>
<comment type="pathway">
    <text evidence="2 10">Cofactor biosynthesis; biotin biosynthesis.</text>
</comment>
<comment type="similarity">
    <text evidence="10">Belongs to the class-II pyridoxal-phosphate-dependent aminotransferase family. BioF subfamily.</text>
</comment>
<evidence type="ECO:0000256" key="10">
    <source>
        <dbReference type="RuleBase" id="RU003693"/>
    </source>
</evidence>